<keyword evidence="6 16" id="KW-0479">Metal-binding</keyword>
<keyword evidence="11" id="KW-0325">Glycoprotein</keyword>
<keyword evidence="7 16" id="KW-0106">Calcium</keyword>
<dbReference type="Gramene" id="TVU45669">
    <property type="protein sequence ID" value="TVU45669"/>
    <property type="gene ID" value="EJB05_05162"/>
</dbReference>
<evidence type="ECO:0000256" key="12">
    <source>
        <dbReference type="ARBA" id="ARBA00023283"/>
    </source>
</evidence>
<feature type="disulfide bond" evidence="18">
    <location>
        <begin position="86"/>
        <end position="91"/>
    </location>
</feature>
<evidence type="ECO:0000256" key="7">
    <source>
        <dbReference type="ARBA" id="ARBA00022837"/>
    </source>
</evidence>
<evidence type="ECO:0000256" key="8">
    <source>
        <dbReference type="ARBA" id="ARBA00023002"/>
    </source>
</evidence>
<evidence type="ECO:0000256" key="13">
    <source>
        <dbReference type="ARBA" id="ARBA00023324"/>
    </source>
</evidence>
<dbReference type="AlphaFoldDB" id="A0A5J9WBE4"/>
<dbReference type="InterPro" id="IPR010255">
    <property type="entry name" value="Haem_peroxidase_sf"/>
</dbReference>
<keyword evidence="19" id="KW-0964">Secreted</keyword>
<keyword evidence="13 19" id="KW-0376">Hydrogen peroxide</keyword>
<keyword evidence="22" id="KW-1185">Reference proteome</keyword>
<evidence type="ECO:0000256" key="6">
    <source>
        <dbReference type="ARBA" id="ARBA00022723"/>
    </source>
</evidence>
<proteinExistence type="inferred from homology"/>
<evidence type="ECO:0000256" key="3">
    <source>
        <dbReference type="ARBA" id="ARBA00006873"/>
    </source>
</evidence>
<dbReference type="GO" id="GO:0046872">
    <property type="term" value="F:metal ion binding"/>
    <property type="evidence" value="ECO:0007669"/>
    <property type="project" value="UniProtKB-UniRule"/>
</dbReference>
<dbReference type="FunFam" id="1.10.520.10:FF:000009">
    <property type="entry name" value="Peroxidase"/>
    <property type="match status" value="1"/>
</dbReference>
<sequence length="343" mass="37209">MAKSGTAAALVATLLVSVLSPALSAAVLPPALSVPLNATAGASLSDYFTAASCPNLEQAIFLAMFQVLRSDVSIAAGLLRIYFHDCFPQGCDASVLLEGRRSEQRFGANRTLHPKALELIEQLRETVHFACGPTVSCTDILALATKAAVKWLGGPNYDVALGMFDSVAPASEEEVGGLPGPTSEVPELLSRFASRRFGDPTELVALSGAHTIGIAHCDSFRDRAQRREDVFATLLLVECARNPRVLQPLDVLTFNLFDNKYFVDLINRQGVFTSDMALVKDGRTAPIVQQFAQDQNAFFAAFARTMTKLSHFRPNGNRGEIRRHCFRTNGRRMEGADQGLADY</sequence>
<dbReference type="InterPro" id="IPR000823">
    <property type="entry name" value="Peroxidase_pln"/>
</dbReference>
<organism evidence="21 22">
    <name type="scientific">Eragrostis curvula</name>
    <name type="common">weeping love grass</name>
    <dbReference type="NCBI Taxonomy" id="38414"/>
    <lineage>
        <taxon>Eukaryota</taxon>
        <taxon>Viridiplantae</taxon>
        <taxon>Streptophyta</taxon>
        <taxon>Embryophyta</taxon>
        <taxon>Tracheophyta</taxon>
        <taxon>Spermatophyta</taxon>
        <taxon>Magnoliopsida</taxon>
        <taxon>Liliopsida</taxon>
        <taxon>Poales</taxon>
        <taxon>Poaceae</taxon>
        <taxon>PACMAD clade</taxon>
        <taxon>Chloridoideae</taxon>
        <taxon>Eragrostideae</taxon>
        <taxon>Eragrostidinae</taxon>
        <taxon>Eragrostis</taxon>
    </lineage>
</organism>
<feature type="binding site" evidence="16">
    <location>
        <position position="103"/>
    </location>
    <ligand>
        <name>Ca(2+)</name>
        <dbReference type="ChEBI" id="CHEBI:29108"/>
        <label>1</label>
    </ligand>
</feature>
<evidence type="ECO:0000259" key="20">
    <source>
        <dbReference type="PROSITE" id="PS50873"/>
    </source>
</evidence>
<evidence type="ECO:0000313" key="21">
    <source>
        <dbReference type="EMBL" id="TVU45669.1"/>
    </source>
</evidence>
<evidence type="ECO:0000256" key="4">
    <source>
        <dbReference type="ARBA" id="ARBA00022559"/>
    </source>
</evidence>
<dbReference type="EMBL" id="RWGY01000004">
    <property type="protein sequence ID" value="TVU45669.1"/>
    <property type="molecule type" value="Genomic_DNA"/>
</dbReference>
<feature type="binding site" evidence="16">
    <location>
        <position position="253"/>
    </location>
    <ligand>
        <name>Ca(2+)</name>
        <dbReference type="ChEBI" id="CHEBI:29108"/>
        <label>2</label>
    </ligand>
</feature>
<dbReference type="PROSITE" id="PS00436">
    <property type="entry name" value="PEROXIDASE_2"/>
    <property type="match status" value="1"/>
</dbReference>
<feature type="binding site" evidence="16">
    <location>
        <position position="94"/>
    </location>
    <ligand>
        <name>Ca(2+)</name>
        <dbReference type="ChEBI" id="CHEBI:29108"/>
        <label>1</label>
    </ligand>
</feature>
<dbReference type="PROSITE" id="PS00435">
    <property type="entry name" value="PEROXIDASE_1"/>
    <property type="match status" value="1"/>
</dbReference>
<dbReference type="Gene3D" id="1.10.520.10">
    <property type="match status" value="1"/>
</dbReference>
<dbReference type="InterPro" id="IPR019793">
    <property type="entry name" value="Peroxidases_heam-ligand_BS"/>
</dbReference>
<dbReference type="PRINTS" id="PR00461">
    <property type="entry name" value="PLPEROXIDASE"/>
</dbReference>
<dbReference type="Proteomes" id="UP000324897">
    <property type="component" value="Chromosome 5"/>
</dbReference>
<protein>
    <recommendedName>
        <fullName evidence="19">Peroxidase</fullName>
        <ecNumber evidence="19">1.11.1.7</ecNumber>
    </recommendedName>
</protein>
<evidence type="ECO:0000256" key="1">
    <source>
        <dbReference type="ARBA" id="ARBA00000189"/>
    </source>
</evidence>
<comment type="similarity">
    <text evidence="19">Belongs to the peroxidase family. Classical plant (class III) peroxidase subfamily.</text>
</comment>
<evidence type="ECO:0000256" key="5">
    <source>
        <dbReference type="ARBA" id="ARBA00022617"/>
    </source>
</evidence>
<evidence type="ECO:0000256" key="15">
    <source>
        <dbReference type="PIRSR" id="PIRSR600823-2"/>
    </source>
</evidence>
<keyword evidence="5 19" id="KW-0349">Heme</keyword>
<feature type="disulfide bond" evidence="18">
    <location>
        <begin position="53"/>
        <end position="131"/>
    </location>
</feature>
<feature type="non-terminal residue" evidence="21">
    <location>
        <position position="1"/>
    </location>
</feature>
<evidence type="ECO:0000256" key="2">
    <source>
        <dbReference type="ARBA" id="ARBA00004613"/>
    </source>
</evidence>
<dbReference type="PROSITE" id="PS50873">
    <property type="entry name" value="PEROXIDASE_4"/>
    <property type="match status" value="1"/>
</dbReference>
<feature type="disulfide bond" evidence="18">
    <location>
        <begin position="217"/>
        <end position="239"/>
    </location>
</feature>
<keyword evidence="12" id="KW-0873">Pyrrolidone carboxylic acid</keyword>
<keyword evidence="10 18" id="KW-1015">Disulfide bond</keyword>
<comment type="cofactor">
    <cofactor evidence="16 19">
        <name>heme b</name>
        <dbReference type="ChEBI" id="CHEBI:60344"/>
    </cofactor>
    <text evidence="16 19">Binds 1 heme b (iron(II)-protoporphyrin IX) group per subunit.</text>
</comment>
<feature type="site" description="Transition state stabilizer" evidence="17">
    <location>
        <position position="80"/>
    </location>
</feature>
<evidence type="ECO:0000256" key="19">
    <source>
        <dbReference type="RuleBase" id="RU362060"/>
    </source>
</evidence>
<dbReference type="SUPFAM" id="SSF48113">
    <property type="entry name" value="Heme-dependent peroxidases"/>
    <property type="match status" value="1"/>
</dbReference>
<comment type="caution">
    <text evidence="21">The sequence shown here is derived from an EMBL/GenBank/DDBJ whole genome shotgun (WGS) entry which is preliminary data.</text>
</comment>
<dbReference type="Pfam" id="PF00141">
    <property type="entry name" value="peroxidase"/>
    <property type="match status" value="1"/>
</dbReference>
<feature type="binding site" evidence="16">
    <location>
        <position position="258"/>
    </location>
    <ligand>
        <name>Ca(2+)</name>
        <dbReference type="ChEBI" id="CHEBI:29108"/>
        <label>2</label>
    </ligand>
</feature>
<gene>
    <name evidence="21" type="ORF">EJB05_05162</name>
</gene>
<feature type="binding site" evidence="15">
    <location>
        <position position="179"/>
    </location>
    <ligand>
        <name>substrate</name>
    </ligand>
</feature>
<evidence type="ECO:0000256" key="10">
    <source>
        <dbReference type="ARBA" id="ARBA00023157"/>
    </source>
</evidence>
<dbReference type="InterPro" id="IPR019794">
    <property type="entry name" value="Peroxidases_AS"/>
</dbReference>
<evidence type="ECO:0000256" key="16">
    <source>
        <dbReference type="PIRSR" id="PIRSR600823-3"/>
    </source>
</evidence>
<comment type="catalytic activity">
    <reaction evidence="1 19">
        <text>2 a phenolic donor + H2O2 = 2 a phenolic radical donor + 2 H2O</text>
        <dbReference type="Rhea" id="RHEA:56136"/>
        <dbReference type="ChEBI" id="CHEBI:15377"/>
        <dbReference type="ChEBI" id="CHEBI:16240"/>
        <dbReference type="ChEBI" id="CHEBI:139520"/>
        <dbReference type="ChEBI" id="CHEBI:139521"/>
        <dbReference type="EC" id="1.11.1.7"/>
    </reaction>
</comment>
<comment type="cofactor">
    <cofactor evidence="16 19">
        <name>Ca(2+)</name>
        <dbReference type="ChEBI" id="CHEBI:29108"/>
    </cofactor>
    <text evidence="16 19">Binds 2 calcium ions per subunit.</text>
</comment>
<feature type="binding site" evidence="16">
    <location>
        <position position="250"/>
    </location>
    <ligand>
        <name>Ca(2+)</name>
        <dbReference type="ChEBI" id="CHEBI:29108"/>
        <label>2</label>
    </ligand>
</feature>
<dbReference type="PANTHER" id="PTHR31517:SF51">
    <property type="entry name" value="PEROXIDASE 55"/>
    <property type="match status" value="1"/>
</dbReference>
<comment type="subcellular location">
    <subcellularLocation>
        <location evidence="2 19">Secreted</location>
    </subcellularLocation>
</comment>
<feature type="disulfide bond" evidence="18">
    <location>
        <begin position="137"/>
        <end position="325"/>
    </location>
</feature>
<name>A0A5J9WBE4_9POAL</name>
<dbReference type="PANTHER" id="PTHR31517">
    <property type="match status" value="1"/>
</dbReference>
<evidence type="ECO:0000313" key="22">
    <source>
        <dbReference type="Proteomes" id="UP000324897"/>
    </source>
</evidence>
<feature type="domain" description="Plant heme peroxidase family profile" evidence="20">
    <location>
        <begin position="43"/>
        <end position="329"/>
    </location>
</feature>
<evidence type="ECO:0000256" key="18">
    <source>
        <dbReference type="PIRSR" id="PIRSR600823-5"/>
    </source>
</evidence>
<reference evidence="21 22" key="1">
    <citation type="journal article" date="2019" name="Sci. Rep.">
        <title>A high-quality genome of Eragrostis curvula grass provides insights into Poaceae evolution and supports new strategies to enhance forage quality.</title>
        <authorList>
            <person name="Carballo J."/>
            <person name="Santos B.A.C.M."/>
            <person name="Zappacosta D."/>
            <person name="Garbus I."/>
            <person name="Selva J.P."/>
            <person name="Gallo C.A."/>
            <person name="Diaz A."/>
            <person name="Albertini E."/>
            <person name="Caccamo M."/>
            <person name="Echenique V."/>
        </authorList>
    </citation>
    <scope>NUCLEOTIDE SEQUENCE [LARGE SCALE GENOMIC DNA]</scope>
    <source>
        <strain evidence="22">cv. Victoria</strain>
        <tissue evidence="21">Leaf</tissue>
    </source>
</reference>
<dbReference type="InterPro" id="IPR033905">
    <property type="entry name" value="Secretory_peroxidase"/>
</dbReference>
<dbReference type="InterPro" id="IPR002016">
    <property type="entry name" value="Haem_peroxidase"/>
</dbReference>
<keyword evidence="4 19" id="KW-0575">Peroxidase</keyword>
<dbReference type="PRINTS" id="PR00458">
    <property type="entry name" value="PEROXIDASE"/>
</dbReference>
<keyword evidence="9 16" id="KW-0408">Iron</keyword>
<dbReference type="Gene3D" id="1.10.420.10">
    <property type="entry name" value="Peroxidase, domain 2"/>
    <property type="match status" value="1"/>
</dbReference>
<feature type="binding site" description="axial binding residue" evidence="16">
    <location>
        <position position="210"/>
    </location>
    <ligand>
        <name>heme b</name>
        <dbReference type="ChEBI" id="CHEBI:60344"/>
    </ligand>
    <ligandPart>
        <name>Fe</name>
        <dbReference type="ChEBI" id="CHEBI:18248"/>
    </ligandPart>
</feature>
<comment type="function">
    <text evidence="19">Removal of H(2)O(2), oxidation of toxic reductants, biosynthesis and degradation of lignin, suberization, auxin catabolism, response to environmental stresses such as wounding, pathogen attack and oxidative stress.</text>
</comment>
<dbReference type="GO" id="GO:0006979">
    <property type="term" value="P:response to oxidative stress"/>
    <property type="evidence" value="ECO:0007669"/>
    <property type="project" value="UniProtKB-UniRule"/>
</dbReference>
<feature type="binding site" evidence="16">
    <location>
        <position position="211"/>
    </location>
    <ligand>
        <name>Ca(2+)</name>
        <dbReference type="ChEBI" id="CHEBI:29108"/>
        <label>2</label>
    </ligand>
</feature>
<evidence type="ECO:0000256" key="9">
    <source>
        <dbReference type="ARBA" id="ARBA00023004"/>
    </source>
</evidence>
<feature type="binding site" evidence="16">
    <location>
        <position position="90"/>
    </location>
    <ligand>
        <name>Ca(2+)</name>
        <dbReference type="ChEBI" id="CHEBI:29108"/>
        <label>1</label>
    </ligand>
</feature>
<dbReference type="CDD" id="cd00693">
    <property type="entry name" value="secretory_peroxidase"/>
    <property type="match status" value="1"/>
</dbReference>
<feature type="binding site" evidence="16">
    <location>
        <position position="85"/>
    </location>
    <ligand>
        <name>Ca(2+)</name>
        <dbReference type="ChEBI" id="CHEBI:29108"/>
        <label>1</label>
    </ligand>
</feature>
<keyword evidence="19" id="KW-0732">Signal</keyword>
<dbReference type="FunFam" id="1.10.420.10:FF:000001">
    <property type="entry name" value="Peroxidase"/>
    <property type="match status" value="1"/>
</dbReference>
<dbReference type="GO" id="GO:0020037">
    <property type="term" value="F:heme binding"/>
    <property type="evidence" value="ECO:0007669"/>
    <property type="project" value="UniProtKB-UniRule"/>
</dbReference>
<accession>A0A5J9WBE4</accession>
<evidence type="ECO:0000256" key="11">
    <source>
        <dbReference type="ARBA" id="ARBA00023180"/>
    </source>
</evidence>
<feature type="chain" id="PRO_5023974273" description="Peroxidase" evidence="19">
    <location>
        <begin position="25"/>
        <end position="343"/>
    </location>
</feature>
<feature type="active site" description="Proton acceptor" evidence="14">
    <location>
        <position position="84"/>
    </location>
</feature>
<dbReference type="EC" id="1.11.1.7" evidence="19"/>
<keyword evidence="8 19" id="KW-0560">Oxidoreductase</keyword>
<evidence type="ECO:0000256" key="17">
    <source>
        <dbReference type="PIRSR" id="PIRSR600823-4"/>
    </source>
</evidence>
<comment type="similarity">
    <text evidence="3">Belongs to the peroxidase family. Ascorbate peroxidase subfamily.</text>
</comment>
<dbReference type="OrthoDB" id="691806at2759"/>
<evidence type="ECO:0000256" key="14">
    <source>
        <dbReference type="PIRSR" id="PIRSR600823-1"/>
    </source>
</evidence>
<dbReference type="GO" id="GO:0140825">
    <property type="term" value="F:lactoperoxidase activity"/>
    <property type="evidence" value="ECO:0007669"/>
    <property type="project" value="UniProtKB-EC"/>
</dbReference>
<dbReference type="GO" id="GO:0005576">
    <property type="term" value="C:extracellular region"/>
    <property type="evidence" value="ECO:0007669"/>
    <property type="project" value="UniProtKB-SubCell"/>
</dbReference>
<feature type="signal peptide" evidence="19">
    <location>
        <begin position="1"/>
        <end position="24"/>
    </location>
</feature>
<feature type="binding site" evidence="16">
    <location>
        <position position="92"/>
    </location>
    <ligand>
        <name>Ca(2+)</name>
        <dbReference type="ChEBI" id="CHEBI:29108"/>
        <label>1</label>
    </ligand>
</feature>
<dbReference type="GO" id="GO:0042744">
    <property type="term" value="P:hydrogen peroxide catabolic process"/>
    <property type="evidence" value="ECO:0007669"/>
    <property type="project" value="UniProtKB-KW"/>
</dbReference>